<dbReference type="Proteomes" id="UP000268014">
    <property type="component" value="Unassembled WGS sequence"/>
</dbReference>
<evidence type="ECO:0000313" key="1">
    <source>
        <dbReference type="EMBL" id="VDO15602.1"/>
    </source>
</evidence>
<evidence type="ECO:0000313" key="2">
    <source>
        <dbReference type="Proteomes" id="UP000268014"/>
    </source>
</evidence>
<organism evidence="1 2">
    <name type="scientific">Haemonchus placei</name>
    <name type="common">Barber's pole worm</name>
    <dbReference type="NCBI Taxonomy" id="6290"/>
    <lineage>
        <taxon>Eukaryota</taxon>
        <taxon>Metazoa</taxon>
        <taxon>Ecdysozoa</taxon>
        <taxon>Nematoda</taxon>
        <taxon>Chromadorea</taxon>
        <taxon>Rhabditida</taxon>
        <taxon>Rhabditina</taxon>
        <taxon>Rhabditomorpha</taxon>
        <taxon>Strongyloidea</taxon>
        <taxon>Trichostrongylidae</taxon>
        <taxon>Haemonchus</taxon>
    </lineage>
</organism>
<keyword evidence="2" id="KW-1185">Reference proteome</keyword>
<proteinExistence type="predicted"/>
<name>A0A3P7WEB5_HAEPC</name>
<dbReference type="EMBL" id="UZAF01005686">
    <property type="protein sequence ID" value="VDO15602.1"/>
    <property type="molecule type" value="Genomic_DNA"/>
</dbReference>
<gene>
    <name evidence="1" type="ORF">HPLM_LOCUS2572</name>
</gene>
<accession>A0A3P7WEB5</accession>
<sequence>MRCAADILSLIISFRRNTDVFSNTFSKLCRLFPGASSLILTDSILISYLAISLLLNSSESSSSDKCLSDCSHSLYSLEASVLSRKPSNCTSSCSLRRLDEGNCCGLSLKSAAII</sequence>
<protein>
    <submittedName>
        <fullName evidence="1">Uncharacterized protein</fullName>
    </submittedName>
</protein>
<reference evidence="1 2" key="1">
    <citation type="submission" date="2018-11" db="EMBL/GenBank/DDBJ databases">
        <authorList>
            <consortium name="Pathogen Informatics"/>
        </authorList>
    </citation>
    <scope>NUCLEOTIDE SEQUENCE [LARGE SCALE GENOMIC DNA]</scope>
    <source>
        <strain evidence="1 2">MHpl1</strain>
    </source>
</reference>
<dbReference type="AlphaFoldDB" id="A0A3P7WEB5"/>